<protein>
    <submittedName>
        <fullName evidence="2">Uncharacterized protein</fullName>
    </submittedName>
</protein>
<reference evidence="2" key="1">
    <citation type="submission" date="2020-06" db="EMBL/GenBank/DDBJ databases">
        <authorList>
            <consortium name="Plant Systems Biology data submission"/>
        </authorList>
    </citation>
    <scope>NUCLEOTIDE SEQUENCE</scope>
    <source>
        <strain evidence="2">D6</strain>
    </source>
</reference>
<dbReference type="AlphaFoldDB" id="A0A9N8ED65"/>
<dbReference type="Proteomes" id="UP001153069">
    <property type="component" value="Unassembled WGS sequence"/>
</dbReference>
<proteinExistence type="predicted"/>
<sequence>MKSRTLSQSLSPVPSRRRPTSIGESLSNTLEDWSKGVTSLMDQSFSDYGRSSSRTGSMRSSVSSMDASISQQFGSLDEDMMAVIDEDNFRLLQKTLRSKGCVTNTYIQMNAGKYVQHVVHKKQQQDEEEEERRSSVRRSVSPS</sequence>
<evidence type="ECO:0000313" key="3">
    <source>
        <dbReference type="Proteomes" id="UP001153069"/>
    </source>
</evidence>
<dbReference type="EMBL" id="CAICTM010000771">
    <property type="protein sequence ID" value="CAB9516274.1"/>
    <property type="molecule type" value="Genomic_DNA"/>
</dbReference>
<keyword evidence="3" id="KW-1185">Reference proteome</keyword>
<comment type="caution">
    <text evidence="2">The sequence shown here is derived from an EMBL/GenBank/DDBJ whole genome shotgun (WGS) entry which is preliminary data.</text>
</comment>
<evidence type="ECO:0000256" key="1">
    <source>
        <dbReference type="SAM" id="MobiDB-lite"/>
    </source>
</evidence>
<feature type="region of interest" description="Disordered" evidence="1">
    <location>
        <begin position="118"/>
        <end position="143"/>
    </location>
</feature>
<accession>A0A9N8ED65</accession>
<evidence type="ECO:0000313" key="2">
    <source>
        <dbReference type="EMBL" id="CAB9516274.1"/>
    </source>
</evidence>
<feature type="compositionally biased region" description="Low complexity" evidence="1">
    <location>
        <begin position="50"/>
        <end position="65"/>
    </location>
</feature>
<gene>
    <name evidence="2" type="ORF">SEMRO_772_G200190.1</name>
</gene>
<feature type="region of interest" description="Disordered" evidence="1">
    <location>
        <begin position="1"/>
        <end position="27"/>
    </location>
</feature>
<organism evidence="2 3">
    <name type="scientific">Seminavis robusta</name>
    <dbReference type="NCBI Taxonomy" id="568900"/>
    <lineage>
        <taxon>Eukaryota</taxon>
        <taxon>Sar</taxon>
        <taxon>Stramenopiles</taxon>
        <taxon>Ochrophyta</taxon>
        <taxon>Bacillariophyta</taxon>
        <taxon>Bacillariophyceae</taxon>
        <taxon>Bacillariophycidae</taxon>
        <taxon>Naviculales</taxon>
        <taxon>Naviculaceae</taxon>
        <taxon>Seminavis</taxon>
    </lineage>
</organism>
<name>A0A9N8ED65_9STRA</name>
<feature type="region of interest" description="Disordered" evidence="1">
    <location>
        <begin position="44"/>
        <end position="65"/>
    </location>
</feature>
<feature type="compositionally biased region" description="Polar residues" evidence="1">
    <location>
        <begin position="1"/>
        <end position="12"/>
    </location>
</feature>